<proteinExistence type="predicted"/>
<dbReference type="EMBL" id="WTYU01000001">
    <property type="protein sequence ID" value="MXP14169.1"/>
    <property type="molecule type" value="Genomic_DNA"/>
</dbReference>
<sequence length="64" mass="6866">MELMNFLPNAEPLEAGLLYPRRFGCAAALDASHAHEAVAGLRGGFAFSLKSFMGTVQLKGSYYA</sequence>
<evidence type="ECO:0000313" key="1">
    <source>
        <dbReference type="EMBL" id="MXP14169.1"/>
    </source>
</evidence>
<reference evidence="1 2" key="1">
    <citation type="submission" date="2019-12" db="EMBL/GenBank/DDBJ databases">
        <title>Genomic-based taxomic classification of the family Erythrobacteraceae.</title>
        <authorList>
            <person name="Xu L."/>
        </authorList>
    </citation>
    <scope>NUCLEOTIDE SEQUENCE [LARGE SCALE GENOMIC DNA]</scope>
    <source>
        <strain evidence="1 2">KCTC 52259</strain>
    </source>
</reference>
<dbReference type="Proteomes" id="UP000473531">
    <property type="component" value="Unassembled WGS sequence"/>
</dbReference>
<organism evidence="1 2">
    <name type="scientific">Allopontixanthobacter confluentis</name>
    <dbReference type="NCBI Taxonomy" id="1849021"/>
    <lineage>
        <taxon>Bacteria</taxon>
        <taxon>Pseudomonadati</taxon>
        <taxon>Pseudomonadota</taxon>
        <taxon>Alphaproteobacteria</taxon>
        <taxon>Sphingomonadales</taxon>
        <taxon>Erythrobacteraceae</taxon>
        <taxon>Allopontixanthobacter</taxon>
    </lineage>
</organism>
<protein>
    <submittedName>
        <fullName evidence="1">Uncharacterized protein</fullName>
    </submittedName>
</protein>
<evidence type="ECO:0000313" key="2">
    <source>
        <dbReference type="Proteomes" id="UP000473531"/>
    </source>
</evidence>
<gene>
    <name evidence="1" type="ORF">GRI44_05325</name>
</gene>
<dbReference type="AlphaFoldDB" id="A0A6L7GDZ9"/>
<name>A0A6L7GDZ9_9SPHN</name>
<comment type="caution">
    <text evidence="1">The sequence shown here is derived from an EMBL/GenBank/DDBJ whole genome shotgun (WGS) entry which is preliminary data.</text>
</comment>
<keyword evidence="2" id="KW-1185">Reference proteome</keyword>
<accession>A0A6L7GDZ9</accession>
<dbReference type="RefSeq" id="WP_160600363.1">
    <property type="nucleotide sequence ID" value="NZ_WTYU01000001.1"/>
</dbReference>